<keyword evidence="2" id="KW-1185">Reference proteome</keyword>
<sequence length="81" mass="9121">YHRITFPGSSMKADVWWRCLHKLANAGVTVMRGCDGFVGGIIAPRTSPITEEEQRVLHTLASTTMLGAFNRLPEEYLWQSL</sequence>
<protein>
    <submittedName>
        <fullName evidence="1">Uncharacterized protein</fullName>
    </submittedName>
</protein>
<dbReference type="EMBL" id="JARAKH010000881">
    <property type="protein sequence ID" value="KAK8373811.1"/>
    <property type="molecule type" value="Genomic_DNA"/>
</dbReference>
<reference evidence="1 2" key="1">
    <citation type="submission" date="2023-03" db="EMBL/GenBank/DDBJ databases">
        <title>High-quality genome of Scylla paramamosain provides insights in environmental adaptation.</title>
        <authorList>
            <person name="Zhang L."/>
        </authorList>
    </citation>
    <scope>NUCLEOTIDE SEQUENCE [LARGE SCALE GENOMIC DNA]</scope>
    <source>
        <strain evidence="1">LZ_2023a</strain>
        <tissue evidence="1">Muscle</tissue>
    </source>
</reference>
<evidence type="ECO:0000313" key="1">
    <source>
        <dbReference type="EMBL" id="KAK8373811.1"/>
    </source>
</evidence>
<dbReference type="Proteomes" id="UP001487740">
    <property type="component" value="Unassembled WGS sequence"/>
</dbReference>
<proteinExistence type="predicted"/>
<accession>A0AAW0SFZ7</accession>
<name>A0AAW0SFZ7_SCYPA</name>
<dbReference type="AlphaFoldDB" id="A0AAW0SFZ7"/>
<comment type="caution">
    <text evidence="1">The sequence shown here is derived from an EMBL/GenBank/DDBJ whole genome shotgun (WGS) entry which is preliminary data.</text>
</comment>
<feature type="non-terminal residue" evidence="1">
    <location>
        <position position="1"/>
    </location>
</feature>
<gene>
    <name evidence="1" type="ORF">O3P69_015611</name>
</gene>
<evidence type="ECO:0000313" key="2">
    <source>
        <dbReference type="Proteomes" id="UP001487740"/>
    </source>
</evidence>
<organism evidence="1 2">
    <name type="scientific">Scylla paramamosain</name>
    <name type="common">Mud crab</name>
    <dbReference type="NCBI Taxonomy" id="85552"/>
    <lineage>
        <taxon>Eukaryota</taxon>
        <taxon>Metazoa</taxon>
        <taxon>Ecdysozoa</taxon>
        <taxon>Arthropoda</taxon>
        <taxon>Crustacea</taxon>
        <taxon>Multicrustacea</taxon>
        <taxon>Malacostraca</taxon>
        <taxon>Eumalacostraca</taxon>
        <taxon>Eucarida</taxon>
        <taxon>Decapoda</taxon>
        <taxon>Pleocyemata</taxon>
        <taxon>Brachyura</taxon>
        <taxon>Eubrachyura</taxon>
        <taxon>Portunoidea</taxon>
        <taxon>Portunidae</taxon>
        <taxon>Portuninae</taxon>
        <taxon>Scylla</taxon>
    </lineage>
</organism>